<dbReference type="EMBL" id="JANEYF010005719">
    <property type="protein sequence ID" value="KAJ8927200.1"/>
    <property type="molecule type" value="Genomic_DNA"/>
</dbReference>
<evidence type="ECO:0000256" key="3">
    <source>
        <dbReference type="ARBA" id="ARBA00022448"/>
    </source>
</evidence>
<gene>
    <name evidence="11" type="ORF">NQ314_020478</name>
</gene>
<dbReference type="GO" id="GO:1990575">
    <property type="term" value="P:mitochondrial L-ornithine transmembrane transport"/>
    <property type="evidence" value="ECO:0007669"/>
    <property type="project" value="TreeGrafter"/>
</dbReference>
<dbReference type="Proteomes" id="UP001162156">
    <property type="component" value="Unassembled WGS sequence"/>
</dbReference>
<dbReference type="GO" id="GO:0000064">
    <property type="term" value="F:L-ornithine transmembrane transporter activity"/>
    <property type="evidence" value="ECO:0007669"/>
    <property type="project" value="TreeGrafter"/>
</dbReference>
<proteinExistence type="inferred from homology"/>
<name>A0AAV8WLX9_9CUCU</name>
<evidence type="ECO:0000313" key="12">
    <source>
        <dbReference type="Proteomes" id="UP001162156"/>
    </source>
</evidence>
<keyword evidence="3 10" id="KW-0813">Transport</keyword>
<accession>A0AAV8WLX9</accession>
<dbReference type="InterPro" id="IPR050567">
    <property type="entry name" value="Mitochondrial_Carrier"/>
</dbReference>
<dbReference type="Pfam" id="PF00153">
    <property type="entry name" value="Mito_carr"/>
    <property type="match status" value="3"/>
</dbReference>
<dbReference type="InterPro" id="IPR023395">
    <property type="entry name" value="MCP_dom_sf"/>
</dbReference>
<evidence type="ECO:0000256" key="4">
    <source>
        <dbReference type="ARBA" id="ARBA00022692"/>
    </source>
</evidence>
<evidence type="ECO:0000256" key="6">
    <source>
        <dbReference type="ARBA" id="ARBA00022989"/>
    </source>
</evidence>
<keyword evidence="5" id="KW-0677">Repeat</keyword>
<evidence type="ECO:0000256" key="9">
    <source>
        <dbReference type="PROSITE-ProRule" id="PRU00282"/>
    </source>
</evidence>
<evidence type="ECO:0000313" key="11">
    <source>
        <dbReference type="EMBL" id="KAJ8927200.1"/>
    </source>
</evidence>
<reference evidence="11" key="1">
    <citation type="journal article" date="2023" name="Insect Mol. Biol.">
        <title>Genome sequencing provides insights into the evolution of gene families encoding plant cell wall-degrading enzymes in longhorned beetles.</title>
        <authorList>
            <person name="Shin N.R."/>
            <person name="Okamura Y."/>
            <person name="Kirsch R."/>
            <person name="Pauchet Y."/>
        </authorList>
    </citation>
    <scope>NUCLEOTIDE SEQUENCE</scope>
    <source>
        <strain evidence="11">RBIC_L_NR</strain>
    </source>
</reference>
<evidence type="ECO:0000256" key="7">
    <source>
        <dbReference type="ARBA" id="ARBA00023128"/>
    </source>
</evidence>
<keyword evidence="4 9" id="KW-0812">Transmembrane</keyword>
<dbReference type="PROSITE" id="PS50920">
    <property type="entry name" value="SOLCAR"/>
    <property type="match status" value="2"/>
</dbReference>
<protein>
    <recommendedName>
        <fullName evidence="13">Mitochondrial ornithine transporter 1</fullName>
    </recommendedName>
</protein>
<evidence type="ECO:0000256" key="8">
    <source>
        <dbReference type="ARBA" id="ARBA00023136"/>
    </source>
</evidence>
<dbReference type="InterPro" id="IPR018108">
    <property type="entry name" value="MCP_transmembrane"/>
</dbReference>
<feature type="repeat" description="Solcar" evidence="9">
    <location>
        <begin position="205"/>
        <end position="288"/>
    </location>
</feature>
<evidence type="ECO:0000256" key="1">
    <source>
        <dbReference type="ARBA" id="ARBA00004225"/>
    </source>
</evidence>
<keyword evidence="8 9" id="KW-0472">Membrane</keyword>
<dbReference type="Gene3D" id="1.50.40.10">
    <property type="entry name" value="Mitochondrial carrier domain"/>
    <property type="match status" value="2"/>
</dbReference>
<dbReference type="PANTHER" id="PTHR45624">
    <property type="entry name" value="MITOCHONDRIAL BASIC AMINO ACIDS TRANSPORTER-RELATED"/>
    <property type="match status" value="1"/>
</dbReference>
<comment type="subcellular location">
    <subcellularLocation>
        <location evidence="1">Mitochondrion membrane</location>
        <topology evidence="1">Multi-pass membrane protein</topology>
    </subcellularLocation>
</comment>
<sequence>MSNGSKEKDQNFKDGIIDFTAGSLGGIALVYVGQPLDTVKVKMQTFPHLYTNMVDCFKKTLQSDGIYRGLYAGSIPALATNVVENSVLFLCYGFCQKVMQNVTGADSVENLSIMSNATAGFLASFFSSLAICPTELIKCKLQAMNEMKNQEMLGKKSESVGPFKLTAQIMKQEGPPFWHGNFTYCFSLLGTRALLTKPGQKKDDLSLLETMFAGAVGGSVFWTLTYPVDVAKSRIQVGNLDENMFKTIFRISRTEGVAALYNGLTPTLIRTVPATATLFATYEYSKRWLHYVFRDY</sequence>
<keyword evidence="7" id="KW-0496">Mitochondrion</keyword>
<evidence type="ECO:0000256" key="5">
    <source>
        <dbReference type="ARBA" id="ARBA00022737"/>
    </source>
</evidence>
<comment type="similarity">
    <text evidence="2 10">Belongs to the mitochondrial carrier (TC 2.A.29) family.</text>
</comment>
<dbReference type="AlphaFoldDB" id="A0AAV8WLX9"/>
<keyword evidence="6" id="KW-1133">Transmembrane helix</keyword>
<feature type="repeat" description="Solcar" evidence="9">
    <location>
        <begin position="13"/>
        <end position="98"/>
    </location>
</feature>
<keyword evidence="12" id="KW-1185">Reference proteome</keyword>
<dbReference type="GO" id="GO:0031966">
    <property type="term" value="C:mitochondrial membrane"/>
    <property type="evidence" value="ECO:0007669"/>
    <property type="project" value="UniProtKB-SubCell"/>
</dbReference>
<dbReference type="PANTHER" id="PTHR45624:SF12">
    <property type="entry name" value="MITOCHONDRIAL ORNITHINE TRANSPORTER 1"/>
    <property type="match status" value="1"/>
</dbReference>
<evidence type="ECO:0000256" key="10">
    <source>
        <dbReference type="RuleBase" id="RU000488"/>
    </source>
</evidence>
<comment type="caution">
    <text evidence="11">The sequence shown here is derived from an EMBL/GenBank/DDBJ whole genome shotgun (WGS) entry which is preliminary data.</text>
</comment>
<evidence type="ECO:0000256" key="2">
    <source>
        <dbReference type="ARBA" id="ARBA00006375"/>
    </source>
</evidence>
<dbReference type="SUPFAM" id="SSF103506">
    <property type="entry name" value="Mitochondrial carrier"/>
    <property type="match status" value="1"/>
</dbReference>
<evidence type="ECO:0008006" key="13">
    <source>
        <dbReference type="Google" id="ProtNLM"/>
    </source>
</evidence>
<organism evidence="11 12">
    <name type="scientific">Rhamnusium bicolor</name>
    <dbReference type="NCBI Taxonomy" id="1586634"/>
    <lineage>
        <taxon>Eukaryota</taxon>
        <taxon>Metazoa</taxon>
        <taxon>Ecdysozoa</taxon>
        <taxon>Arthropoda</taxon>
        <taxon>Hexapoda</taxon>
        <taxon>Insecta</taxon>
        <taxon>Pterygota</taxon>
        <taxon>Neoptera</taxon>
        <taxon>Endopterygota</taxon>
        <taxon>Coleoptera</taxon>
        <taxon>Polyphaga</taxon>
        <taxon>Cucujiformia</taxon>
        <taxon>Chrysomeloidea</taxon>
        <taxon>Cerambycidae</taxon>
        <taxon>Lepturinae</taxon>
        <taxon>Rhagiini</taxon>
        <taxon>Rhamnusium</taxon>
    </lineage>
</organism>